<dbReference type="EMBL" id="BKCJ010404693">
    <property type="protein sequence ID" value="GFA32445.1"/>
    <property type="molecule type" value="Genomic_DNA"/>
</dbReference>
<reference evidence="2" key="1">
    <citation type="journal article" date="2019" name="Sci. Rep.">
        <title>Draft genome of Tanacetum cinerariifolium, the natural source of mosquito coil.</title>
        <authorList>
            <person name="Yamashiro T."/>
            <person name="Shiraishi A."/>
            <person name="Satake H."/>
            <person name="Nakayama K."/>
        </authorList>
    </citation>
    <scope>NUCLEOTIDE SEQUENCE</scope>
</reference>
<evidence type="ECO:0000313" key="2">
    <source>
        <dbReference type="EMBL" id="GFA32445.1"/>
    </source>
</evidence>
<dbReference type="AlphaFoldDB" id="A0A699JGE5"/>
<comment type="caution">
    <text evidence="2">The sequence shown here is derived from an EMBL/GenBank/DDBJ whole genome shotgun (WGS) entry which is preliminary data.</text>
</comment>
<accession>A0A699JGE5</accession>
<evidence type="ECO:0000256" key="1">
    <source>
        <dbReference type="SAM" id="MobiDB-lite"/>
    </source>
</evidence>
<name>A0A699JGE5_TANCI</name>
<sequence length="210" mass="23337">MGDSRGGPATSEEVMHFSYWYIRAKRVLQRLLLDLGSQLETTFIGDYTDHRGGVNQRVTELSTTFDLETSMIYAMIEKKRDDRLYKEPESTVGTQQEEIIELCAADHKLQAQFIKALNALKSCQTQLTIALGRIQILEAARVPAQLEDVAMALAACNPDRNTNGDECHVSGTCARRTERVTHSADYSSRTHSDLRGSQSPSTARGIEGGR</sequence>
<organism evidence="2">
    <name type="scientific">Tanacetum cinerariifolium</name>
    <name type="common">Dalmatian daisy</name>
    <name type="synonym">Chrysanthemum cinerariifolium</name>
    <dbReference type="NCBI Taxonomy" id="118510"/>
    <lineage>
        <taxon>Eukaryota</taxon>
        <taxon>Viridiplantae</taxon>
        <taxon>Streptophyta</taxon>
        <taxon>Embryophyta</taxon>
        <taxon>Tracheophyta</taxon>
        <taxon>Spermatophyta</taxon>
        <taxon>Magnoliopsida</taxon>
        <taxon>eudicotyledons</taxon>
        <taxon>Gunneridae</taxon>
        <taxon>Pentapetalae</taxon>
        <taxon>asterids</taxon>
        <taxon>campanulids</taxon>
        <taxon>Asterales</taxon>
        <taxon>Asteraceae</taxon>
        <taxon>Asteroideae</taxon>
        <taxon>Anthemideae</taxon>
        <taxon>Anthemidinae</taxon>
        <taxon>Tanacetum</taxon>
    </lineage>
</organism>
<protein>
    <submittedName>
        <fullName evidence="2">Uncharacterized protein</fullName>
    </submittedName>
</protein>
<proteinExistence type="predicted"/>
<gene>
    <name evidence="2" type="ORF">Tci_604417</name>
</gene>
<feature type="region of interest" description="Disordered" evidence="1">
    <location>
        <begin position="179"/>
        <end position="210"/>
    </location>
</feature>
<feature type="compositionally biased region" description="Basic and acidic residues" evidence="1">
    <location>
        <begin position="179"/>
        <end position="194"/>
    </location>
</feature>